<proteinExistence type="predicted"/>
<feature type="domain" description="SF4 helicase" evidence="1">
    <location>
        <begin position="31"/>
        <end position="328"/>
    </location>
</feature>
<dbReference type="Gene3D" id="3.40.50.300">
    <property type="entry name" value="P-loop containing nucleotide triphosphate hydrolases"/>
    <property type="match status" value="1"/>
</dbReference>
<evidence type="ECO:0000313" key="2">
    <source>
        <dbReference type="EMBL" id="MFD1052814.1"/>
    </source>
</evidence>
<dbReference type="Proteomes" id="UP001597046">
    <property type="component" value="Unassembled WGS sequence"/>
</dbReference>
<organism evidence="2 3">
    <name type="scientific">Terrabacter terrigena</name>
    <dbReference type="NCBI Taxonomy" id="574718"/>
    <lineage>
        <taxon>Bacteria</taxon>
        <taxon>Bacillati</taxon>
        <taxon>Actinomycetota</taxon>
        <taxon>Actinomycetes</taxon>
        <taxon>Micrococcales</taxon>
        <taxon>Intrasporangiaceae</taxon>
        <taxon>Terrabacter</taxon>
    </lineage>
</organism>
<reference evidence="3" key="1">
    <citation type="journal article" date="2019" name="Int. J. Syst. Evol. Microbiol.">
        <title>The Global Catalogue of Microorganisms (GCM) 10K type strain sequencing project: providing services to taxonomists for standard genome sequencing and annotation.</title>
        <authorList>
            <consortium name="The Broad Institute Genomics Platform"/>
            <consortium name="The Broad Institute Genome Sequencing Center for Infectious Disease"/>
            <person name="Wu L."/>
            <person name="Ma J."/>
        </authorList>
    </citation>
    <scope>NUCLEOTIDE SEQUENCE [LARGE SCALE GENOMIC DNA]</scope>
    <source>
        <strain evidence="3">CCUG 57508</strain>
    </source>
</reference>
<dbReference type="PROSITE" id="PS51199">
    <property type="entry name" value="SF4_HELICASE"/>
    <property type="match status" value="1"/>
</dbReference>
<dbReference type="SUPFAM" id="SSF52540">
    <property type="entry name" value="P-loop containing nucleoside triphosphate hydrolases"/>
    <property type="match status" value="1"/>
</dbReference>
<protein>
    <submittedName>
        <fullName evidence="2">DnaB-like helicase C-terminal domain-containing protein</fullName>
    </submittedName>
</protein>
<dbReference type="InterPro" id="IPR007694">
    <property type="entry name" value="DNA_helicase_DnaB-like_C"/>
</dbReference>
<dbReference type="RefSeq" id="WP_386049999.1">
    <property type="nucleotide sequence ID" value="NZ_JBHTKH010000001.1"/>
</dbReference>
<dbReference type="PANTHER" id="PTHR30153:SF2">
    <property type="entry name" value="REPLICATIVE DNA HELICASE"/>
    <property type="match status" value="1"/>
</dbReference>
<gene>
    <name evidence="2" type="ORF">ACFQ2V_00730</name>
</gene>
<sequence>MTTQAGRLGGGALRSLASLLDDTDSALRRGGSAGVSVWSSGFPVLDDTLTGGFRAGELVLLGGSQGNGKTTIGLQFVRNAVASGRTALFFSYEHEAHTLFERLVSMEASERIPGEVATVHEVRRALESESGGLTLEDVLTPLPGALPALFALADFGDRLHIHESNASTTLAEIRRIVDEVAQQTGDAPLVLVDYLQKVPVRDAHDARDGDAMTVAAEGLKELALQAGVPVVAVAAADKASLGAGRRMRIHDLRGSSALAYESDIVLILSEKVDIVARDHLIYDLGNAQRFSDWCVVTVEKNRHGRAGVELEFHKDFTHGRFHTDGQQVKERLIDERVFVN</sequence>
<evidence type="ECO:0000313" key="3">
    <source>
        <dbReference type="Proteomes" id="UP001597046"/>
    </source>
</evidence>
<comment type="caution">
    <text evidence="2">The sequence shown here is derived from an EMBL/GenBank/DDBJ whole genome shotgun (WGS) entry which is preliminary data.</text>
</comment>
<keyword evidence="3" id="KW-1185">Reference proteome</keyword>
<name>A0ABW3MTC7_9MICO</name>
<evidence type="ECO:0000259" key="1">
    <source>
        <dbReference type="PROSITE" id="PS51199"/>
    </source>
</evidence>
<dbReference type="PANTHER" id="PTHR30153">
    <property type="entry name" value="REPLICATIVE DNA HELICASE DNAB"/>
    <property type="match status" value="1"/>
</dbReference>
<dbReference type="InterPro" id="IPR027417">
    <property type="entry name" value="P-loop_NTPase"/>
</dbReference>
<dbReference type="EMBL" id="JBHTKH010000001">
    <property type="protein sequence ID" value="MFD1052814.1"/>
    <property type="molecule type" value="Genomic_DNA"/>
</dbReference>
<accession>A0ABW3MTC7</accession>
<dbReference type="Pfam" id="PF03796">
    <property type="entry name" value="DnaB_C"/>
    <property type="match status" value="1"/>
</dbReference>